<reference evidence="1 2" key="1">
    <citation type="submission" date="2018-07" db="EMBL/GenBank/DDBJ databases">
        <title>Dyadobacter roseus sp. nov., isolated from rose rhizosphere soil.</title>
        <authorList>
            <person name="Chen L."/>
        </authorList>
    </citation>
    <scope>NUCLEOTIDE SEQUENCE [LARGE SCALE GENOMIC DNA]</scope>
    <source>
        <strain evidence="1 2">RS19</strain>
    </source>
</reference>
<evidence type="ECO:0000313" key="1">
    <source>
        <dbReference type="EMBL" id="REA57040.1"/>
    </source>
</evidence>
<sequence length="77" mass="9075">MEIMLLFTKSKAIRKSLQCENDIFMAIRFYLTSEKIRPDGKWGRICGSYAGLLREGARSERKKGKWRVRLPDHLPYI</sequence>
<keyword evidence="2" id="KW-1185">Reference proteome</keyword>
<protein>
    <submittedName>
        <fullName evidence="1">Uncharacterized protein</fullName>
    </submittedName>
</protein>
<name>A0A3D8Y5I5_9BACT</name>
<dbReference type="EMBL" id="QNUL01000031">
    <property type="protein sequence ID" value="REA57040.1"/>
    <property type="molecule type" value="Genomic_DNA"/>
</dbReference>
<accession>A0A3D8Y5I5</accession>
<proteinExistence type="predicted"/>
<organism evidence="1 2">
    <name type="scientific">Dyadobacter luteus</name>
    <dbReference type="NCBI Taxonomy" id="2259619"/>
    <lineage>
        <taxon>Bacteria</taxon>
        <taxon>Pseudomonadati</taxon>
        <taxon>Bacteroidota</taxon>
        <taxon>Cytophagia</taxon>
        <taxon>Cytophagales</taxon>
        <taxon>Spirosomataceae</taxon>
        <taxon>Dyadobacter</taxon>
    </lineage>
</organism>
<comment type="caution">
    <text evidence="1">The sequence shown here is derived from an EMBL/GenBank/DDBJ whole genome shotgun (WGS) entry which is preliminary data.</text>
</comment>
<gene>
    <name evidence="1" type="ORF">DSL64_24810</name>
</gene>
<evidence type="ECO:0000313" key="2">
    <source>
        <dbReference type="Proteomes" id="UP000256373"/>
    </source>
</evidence>
<dbReference type="AlphaFoldDB" id="A0A3D8Y5I5"/>
<dbReference type="Proteomes" id="UP000256373">
    <property type="component" value="Unassembled WGS sequence"/>
</dbReference>